<dbReference type="Proteomes" id="UP001139207">
    <property type="component" value="Unassembled WGS sequence"/>
</dbReference>
<gene>
    <name evidence="2" type="ORF">MUN33_10970</name>
</gene>
<proteinExistence type="predicted"/>
<comment type="caution">
    <text evidence="2">The sequence shown here is derived from an EMBL/GenBank/DDBJ whole genome shotgun (WGS) entry which is preliminary data.</text>
</comment>
<evidence type="ECO:0000256" key="1">
    <source>
        <dbReference type="SAM" id="MobiDB-lite"/>
    </source>
</evidence>
<reference evidence="2" key="1">
    <citation type="submission" date="2022-04" db="EMBL/GenBank/DDBJ databases">
        <title>Corynebacterium kalidii LD5P10.</title>
        <authorList>
            <person name="Sun J.Q."/>
        </authorList>
    </citation>
    <scope>NUCLEOTIDE SEQUENCE</scope>
    <source>
        <strain evidence="2">LD5P10</strain>
    </source>
</reference>
<keyword evidence="3" id="KW-1185">Reference proteome</keyword>
<dbReference type="RefSeq" id="WP_244804956.1">
    <property type="nucleotide sequence ID" value="NZ_JALIEA010000017.1"/>
</dbReference>
<feature type="compositionally biased region" description="Acidic residues" evidence="1">
    <location>
        <begin position="152"/>
        <end position="167"/>
    </location>
</feature>
<protein>
    <submittedName>
        <fullName evidence="2">Helix-turn-helix domain-containing protein</fullName>
    </submittedName>
</protein>
<feature type="region of interest" description="Disordered" evidence="1">
    <location>
        <begin position="121"/>
        <end position="167"/>
    </location>
</feature>
<organism evidence="2 3">
    <name type="scientific">Corynebacterium kalidii</name>
    <dbReference type="NCBI Taxonomy" id="2931982"/>
    <lineage>
        <taxon>Bacteria</taxon>
        <taxon>Bacillati</taxon>
        <taxon>Actinomycetota</taxon>
        <taxon>Actinomycetes</taxon>
        <taxon>Mycobacteriales</taxon>
        <taxon>Corynebacteriaceae</taxon>
        <taxon>Corynebacterium</taxon>
    </lineage>
</organism>
<evidence type="ECO:0000313" key="2">
    <source>
        <dbReference type="EMBL" id="MCJ7859226.1"/>
    </source>
</evidence>
<accession>A0A9X2AZM2</accession>
<dbReference type="AlphaFoldDB" id="A0A9X2AZM2"/>
<sequence length="167" mass="18158">MEHRAWIDGLIAGDSYRTAAEKIGTNGSTITRQLNKGHLSPEMVISLCRAYGRSPVAGLIETGYLNPWETEGVSIPYALKEATNKQILDEIMDRSDPEATVLFGGGDDVIDVAPVADVFPFPDSPRSFDGEQAEPDETTPSVRPLEYVADSSDTEPEEGDDDYHDGP</sequence>
<dbReference type="EMBL" id="JALIEA010000017">
    <property type="protein sequence ID" value="MCJ7859226.1"/>
    <property type="molecule type" value="Genomic_DNA"/>
</dbReference>
<name>A0A9X2AZM2_9CORY</name>
<evidence type="ECO:0000313" key="3">
    <source>
        <dbReference type="Proteomes" id="UP001139207"/>
    </source>
</evidence>